<dbReference type="OrthoDB" id="2237472at2"/>
<dbReference type="InterPro" id="IPR029033">
    <property type="entry name" value="His_PPase_superfam"/>
</dbReference>
<sequence>MLRTFIILAATLLAAPAPATEAGWALLRGGGQVVLLRHAYALGTVEPPNFDIEKCNTQRNLSERGRHQARRIGSLIAARGAPVEKVLSSRLCRALDTARLAFGTGAVEEFVPLDPPPEDEVAARASLLETVEAVRAYGGSGNMVLVTDLANIKALTGRSAREGEALIVAPDEESLVVLGRIVFN</sequence>
<protein>
    <submittedName>
        <fullName evidence="2">Histidine phosphatase family protein</fullName>
    </submittedName>
</protein>
<keyword evidence="1" id="KW-0732">Signal</keyword>
<proteinExistence type="predicted"/>
<keyword evidence="3" id="KW-1185">Reference proteome</keyword>
<feature type="signal peptide" evidence="1">
    <location>
        <begin position="1"/>
        <end position="19"/>
    </location>
</feature>
<evidence type="ECO:0000256" key="1">
    <source>
        <dbReference type="SAM" id="SignalP"/>
    </source>
</evidence>
<dbReference type="RefSeq" id="WP_146301522.1">
    <property type="nucleotide sequence ID" value="NZ_CP042301.2"/>
</dbReference>
<dbReference type="Gene3D" id="3.40.50.1240">
    <property type="entry name" value="Phosphoglycerate mutase-like"/>
    <property type="match status" value="1"/>
</dbReference>
<dbReference type="EMBL" id="CP042301">
    <property type="protein sequence ID" value="QDZ02888.1"/>
    <property type="molecule type" value="Genomic_DNA"/>
</dbReference>
<dbReference type="Proteomes" id="UP000321389">
    <property type="component" value="Chromosome"/>
</dbReference>
<dbReference type="KEGG" id="niy:FQ775_22350"/>
<gene>
    <name evidence="2" type="ORF">FQ775_22350</name>
</gene>
<feature type="chain" id="PRO_5023114073" evidence="1">
    <location>
        <begin position="20"/>
        <end position="184"/>
    </location>
</feature>
<dbReference type="CDD" id="cd07040">
    <property type="entry name" value="HP"/>
    <property type="match status" value="1"/>
</dbReference>
<accession>A0A5B8L5Y7</accession>
<dbReference type="Pfam" id="PF00300">
    <property type="entry name" value="His_Phos_1"/>
    <property type="match status" value="1"/>
</dbReference>
<name>A0A5B8L5Y7_9HYPH</name>
<reference evidence="2" key="1">
    <citation type="submission" date="2020-04" db="EMBL/GenBank/DDBJ databases">
        <title>Nitratireductor sp. nov. isolated from mangrove soil.</title>
        <authorList>
            <person name="Ye Y."/>
        </authorList>
    </citation>
    <scope>NUCLEOTIDE SEQUENCE</scope>
    <source>
        <strain evidence="2">SY7</strain>
    </source>
</reference>
<evidence type="ECO:0000313" key="3">
    <source>
        <dbReference type="Proteomes" id="UP000321389"/>
    </source>
</evidence>
<organism evidence="2 3">
    <name type="scientific">Nitratireductor mangrovi</name>
    <dbReference type="NCBI Taxonomy" id="2599600"/>
    <lineage>
        <taxon>Bacteria</taxon>
        <taxon>Pseudomonadati</taxon>
        <taxon>Pseudomonadota</taxon>
        <taxon>Alphaproteobacteria</taxon>
        <taxon>Hyphomicrobiales</taxon>
        <taxon>Phyllobacteriaceae</taxon>
        <taxon>Nitratireductor</taxon>
    </lineage>
</organism>
<evidence type="ECO:0000313" key="2">
    <source>
        <dbReference type="EMBL" id="QDZ02888.1"/>
    </source>
</evidence>
<dbReference type="SUPFAM" id="SSF53254">
    <property type="entry name" value="Phosphoglycerate mutase-like"/>
    <property type="match status" value="1"/>
</dbReference>
<dbReference type="InterPro" id="IPR013078">
    <property type="entry name" value="His_Pase_superF_clade-1"/>
</dbReference>
<dbReference type="AlphaFoldDB" id="A0A5B8L5Y7"/>